<organism evidence="2">
    <name type="scientific">uncultured Gemmatimonadaceae bacterium</name>
    <dbReference type="NCBI Taxonomy" id="246130"/>
    <lineage>
        <taxon>Bacteria</taxon>
        <taxon>Pseudomonadati</taxon>
        <taxon>Gemmatimonadota</taxon>
        <taxon>Gemmatimonadia</taxon>
        <taxon>Gemmatimonadales</taxon>
        <taxon>Gemmatimonadaceae</taxon>
        <taxon>environmental samples</taxon>
    </lineage>
</organism>
<dbReference type="EMBL" id="CADCTU010000809">
    <property type="protein sequence ID" value="CAA9355939.1"/>
    <property type="molecule type" value="Genomic_DNA"/>
</dbReference>
<evidence type="ECO:0000256" key="1">
    <source>
        <dbReference type="SAM" id="MobiDB-lite"/>
    </source>
</evidence>
<sequence length="119" mass="13042">CASRSRGPATSRSSTSRRARACGSSIRPRRRRPRRPSPTASTPARRDAAPTTRGSWASRVGRCRPATCTCSRASAPCGWTSRCAGWAASWPRRPRSPAGATRRARRASTRRSRRYTTPS</sequence>
<feature type="compositionally biased region" description="Low complexity" evidence="1">
    <location>
        <begin position="1"/>
        <end position="14"/>
    </location>
</feature>
<accession>A0A6J4MCF6</accession>
<feature type="compositionally biased region" description="Basic residues" evidence="1">
    <location>
        <begin position="102"/>
        <end position="119"/>
    </location>
</feature>
<feature type="region of interest" description="Disordered" evidence="1">
    <location>
        <begin position="88"/>
        <end position="119"/>
    </location>
</feature>
<feature type="region of interest" description="Disordered" evidence="1">
    <location>
        <begin position="1"/>
        <end position="58"/>
    </location>
</feature>
<feature type="non-terminal residue" evidence="2">
    <location>
        <position position="119"/>
    </location>
</feature>
<reference evidence="2" key="1">
    <citation type="submission" date="2020-02" db="EMBL/GenBank/DDBJ databases">
        <authorList>
            <person name="Meier V. D."/>
        </authorList>
    </citation>
    <scope>NUCLEOTIDE SEQUENCE</scope>
    <source>
        <strain evidence="2">AVDCRST_MAG11</strain>
    </source>
</reference>
<proteinExistence type="predicted"/>
<feature type="non-terminal residue" evidence="2">
    <location>
        <position position="1"/>
    </location>
</feature>
<name>A0A6J4MCF6_9BACT</name>
<gene>
    <name evidence="2" type="ORF">AVDCRST_MAG11-3813</name>
</gene>
<dbReference type="AlphaFoldDB" id="A0A6J4MCF6"/>
<protein>
    <submittedName>
        <fullName evidence="2">Uncharacterized protein</fullName>
    </submittedName>
</protein>
<evidence type="ECO:0000313" key="2">
    <source>
        <dbReference type="EMBL" id="CAA9355939.1"/>
    </source>
</evidence>